<feature type="compositionally biased region" description="Basic residues" evidence="1">
    <location>
        <begin position="536"/>
        <end position="549"/>
    </location>
</feature>
<feature type="compositionally biased region" description="Acidic residues" evidence="1">
    <location>
        <begin position="499"/>
        <end position="513"/>
    </location>
</feature>
<proteinExistence type="predicted"/>
<feature type="region of interest" description="Disordered" evidence="1">
    <location>
        <begin position="1"/>
        <end position="129"/>
    </location>
</feature>
<feature type="region of interest" description="Disordered" evidence="1">
    <location>
        <begin position="303"/>
        <end position="562"/>
    </location>
</feature>
<keyword evidence="4" id="KW-1185">Reference proteome</keyword>
<feature type="compositionally biased region" description="Basic residues" evidence="1">
    <location>
        <begin position="478"/>
        <end position="493"/>
    </location>
</feature>
<dbReference type="Gene3D" id="6.10.140.530">
    <property type="match status" value="1"/>
</dbReference>
<organism evidence="3 4">
    <name type="scientific">Discostella pseudostelligera</name>
    <dbReference type="NCBI Taxonomy" id="259834"/>
    <lineage>
        <taxon>Eukaryota</taxon>
        <taxon>Sar</taxon>
        <taxon>Stramenopiles</taxon>
        <taxon>Ochrophyta</taxon>
        <taxon>Bacillariophyta</taxon>
        <taxon>Coscinodiscophyceae</taxon>
        <taxon>Thalassiosirophycidae</taxon>
        <taxon>Stephanodiscales</taxon>
        <taxon>Stephanodiscaceae</taxon>
        <taxon>Discostella</taxon>
    </lineage>
</organism>
<feature type="compositionally biased region" description="Gly residues" evidence="1">
    <location>
        <begin position="161"/>
        <end position="170"/>
    </location>
</feature>
<evidence type="ECO:0000256" key="1">
    <source>
        <dbReference type="SAM" id="MobiDB-lite"/>
    </source>
</evidence>
<dbReference type="AlphaFoldDB" id="A0ABD3M5F1"/>
<comment type="caution">
    <text evidence="3">The sequence shown here is derived from an EMBL/GenBank/DDBJ whole genome shotgun (WGS) entry which is preliminary data.</text>
</comment>
<feature type="domain" description="Helicase-associated" evidence="2">
    <location>
        <begin position="231"/>
        <end position="299"/>
    </location>
</feature>
<accession>A0ABD3M5F1</accession>
<name>A0ABD3M5F1_9STRA</name>
<feature type="compositionally biased region" description="Low complexity" evidence="1">
    <location>
        <begin position="99"/>
        <end position="115"/>
    </location>
</feature>
<reference evidence="3 4" key="1">
    <citation type="submission" date="2024-10" db="EMBL/GenBank/DDBJ databases">
        <title>Updated reference genomes for cyclostephanoid diatoms.</title>
        <authorList>
            <person name="Roberts W.R."/>
            <person name="Alverson A.J."/>
        </authorList>
    </citation>
    <scope>NUCLEOTIDE SEQUENCE [LARGE SCALE GENOMIC DNA]</scope>
    <source>
        <strain evidence="3 4">AJA232-27</strain>
    </source>
</reference>
<evidence type="ECO:0000259" key="2">
    <source>
        <dbReference type="Pfam" id="PF03457"/>
    </source>
</evidence>
<feature type="compositionally biased region" description="Acidic residues" evidence="1">
    <location>
        <begin position="79"/>
        <end position="98"/>
    </location>
</feature>
<feature type="compositionally biased region" description="Basic and acidic residues" evidence="1">
    <location>
        <begin position="36"/>
        <end position="47"/>
    </location>
</feature>
<dbReference type="EMBL" id="JALLBG020000206">
    <property type="protein sequence ID" value="KAL3759264.1"/>
    <property type="molecule type" value="Genomic_DNA"/>
</dbReference>
<feature type="compositionally biased region" description="Gly residues" evidence="1">
    <location>
        <begin position="303"/>
        <end position="321"/>
    </location>
</feature>
<feature type="compositionally biased region" description="Basic residues" evidence="1">
    <location>
        <begin position="58"/>
        <end position="67"/>
    </location>
</feature>
<feature type="compositionally biased region" description="Low complexity" evidence="1">
    <location>
        <begin position="423"/>
        <end position="442"/>
    </location>
</feature>
<feature type="compositionally biased region" description="Acidic residues" evidence="1">
    <location>
        <begin position="348"/>
        <end position="371"/>
    </location>
</feature>
<feature type="region of interest" description="Disordered" evidence="1">
    <location>
        <begin position="156"/>
        <end position="193"/>
    </location>
</feature>
<dbReference type="InterPro" id="IPR005114">
    <property type="entry name" value="Helicase_assoc"/>
</dbReference>
<feature type="compositionally biased region" description="Low complexity" evidence="1">
    <location>
        <begin position="376"/>
        <end position="385"/>
    </location>
</feature>
<evidence type="ECO:0000313" key="3">
    <source>
        <dbReference type="EMBL" id="KAL3759264.1"/>
    </source>
</evidence>
<protein>
    <recommendedName>
        <fullName evidence="2">Helicase-associated domain-containing protein</fullName>
    </recommendedName>
</protein>
<feature type="region of interest" description="Disordered" evidence="1">
    <location>
        <begin position="593"/>
        <end position="612"/>
    </location>
</feature>
<dbReference type="Proteomes" id="UP001530293">
    <property type="component" value="Unassembled WGS sequence"/>
</dbReference>
<evidence type="ECO:0000313" key="4">
    <source>
        <dbReference type="Proteomes" id="UP001530293"/>
    </source>
</evidence>
<dbReference type="Pfam" id="PF03457">
    <property type="entry name" value="HA"/>
    <property type="match status" value="1"/>
</dbReference>
<sequence>MPPFHHLKASVGVVHQLTPRRKSDALSARKLITPDAVKDGEATVDDRHRHRVGEQQQHTRHQHHPSKQPKNPDATSSSSDDDSDSDEDDGSDDDDDDSTSSSSTDQAATTTTRASLIASLHPGTNTDGLSDYELLRLQKIQRNEAKLASLGLCGITSKNKSGGGGGGSGTGSSSNGGTVNESAKKAANTRRKNAIQAKKMMELHERSLPQRAARPLLYAANPIPNPNSRIEQWKSHYSELQSFITKYGSYDVLTRTIENGKYKSLCDWWNRQRKQYTKYKIGVKSTLGDEQIDLLDSLDGRTRGIGGGRGGGGGHGGGGGNTSRQLWKAPTDSETDEDEYTWERINREEEEDDEEYEENVEASSTEEEEVDIGTVDSYSDQSSSSARLNRRNVSVMKPEKNRMRRAYSTGESKARKQKRKLISGSTRSRSSESGRSVVVGERLSTRTKRMRGSAIVSSLEKIGPTTNVVENDSNSHRTERRSRSHRDGRRYAYHRSYSSDEEDNTEDDEEEDSFSTMEHDEYGPVHRVVSPDIRRYGHRSNSHRQKYRRNREDEHHHRHGRNRWHRPVSEIIITPPKEQHQLSRLRHHRHHRRIHHQQQEHYHHQQHQQDMQQIKEREAILREYGQLYKRQCELQEQSSKLMLELQGHSTDRIASASSASAVPTTYTTAAAIAAAQASILAAYTTLTTTTTTTTTIKLPNDVAVASHPIGEWRTK</sequence>
<gene>
    <name evidence="3" type="ORF">ACHAWU_002065</name>
</gene>